<evidence type="ECO:0000256" key="8">
    <source>
        <dbReference type="ARBA" id="ARBA00023136"/>
    </source>
</evidence>
<dbReference type="Proteomes" id="UP001153076">
    <property type="component" value="Unassembled WGS sequence"/>
</dbReference>
<dbReference type="EMBL" id="JAKOGI010000002">
    <property type="protein sequence ID" value="KAJ8452881.1"/>
    <property type="molecule type" value="Genomic_DNA"/>
</dbReference>
<dbReference type="InterPro" id="IPR008796">
    <property type="entry name" value="PSAN"/>
</dbReference>
<dbReference type="Pfam" id="PF05479">
    <property type="entry name" value="PsaN"/>
    <property type="match status" value="1"/>
</dbReference>
<dbReference type="PANTHER" id="PTHR36327:SF1">
    <property type="entry name" value="OS03G0731100 PROTEIN"/>
    <property type="match status" value="1"/>
</dbReference>
<evidence type="ECO:0000313" key="9">
    <source>
        <dbReference type="EMBL" id="KAJ8452881.1"/>
    </source>
</evidence>
<dbReference type="AlphaFoldDB" id="A0A9Q1QTE4"/>
<keyword evidence="4" id="KW-0602">Photosynthesis</keyword>
<keyword evidence="10" id="KW-1185">Reference proteome</keyword>
<evidence type="ECO:0000256" key="7">
    <source>
        <dbReference type="ARBA" id="ARBA00023078"/>
    </source>
</evidence>
<dbReference type="OrthoDB" id="544623at2759"/>
<name>A0A9Q1QTE4_9CARY</name>
<sequence length="160" mass="18019">MLTTEITSEILYIASSRYSRRERMSLANAICCTKIASNTTQQIQGRKYTPTARKLGANSVSGSPGRREILLSSLTCVLAAAIAADTLTDQAPDSRTALLQKYLKKSQENKAKNDKERLDNYYKRNYKDYFGLLEGSLRAKDDQQLSESEKGILDWLQKNK</sequence>
<keyword evidence="8" id="KW-0472">Membrane</keyword>
<comment type="subcellular location">
    <subcellularLocation>
        <location evidence="1">Plastid</location>
        <location evidence="1">Chloroplast thylakoid membrane</location>
        <topology evidence="1">Peripheral membrane protein</topology>
        <orientation evidence="1">Lumenal side</orientation>
    </subcellularLocation>
</comment>
<accession>A0A9Q1QTE4</accession>
<organism evidence="9 10">
    <name type="scientific">Carnegiea gigantea</name>
    <dbReference type="NCBI Taxonomy" id="171969"/>
    <lineage>
        <taxon>Eukaryota</taxon>
        <taxon>Viridiplantae</taxon>
        <taxon>Streptophyta</taxon>
        <taxon>Embryophyta</taxon>
        <taxon>Tracheophyta</taxon>
        <taxon>Spermatophyta</taxon>
        <taxon>Magnoliopsida</taxon>
        <taxon>eudicotyledons</taxon>
        <taxon>Gunneridae</taxon>
        <taxon>Pentapetalae</taxon>
        <taxon>Caryophyllales</taxon>
        <taxon>Cactineae</taxon>
        <taxon>Cactaceae</taxon>
        <taxon>Cactoideae</taxon>
        <taxon>Echinocereeae</taxon>
        <taxon>Carnegiea</taxon>
    </lineage>
</organism>
<comment type="similarity">
    <text evidence="2">Belongs to the psaN family.</text>
</comment>
<keyword evidence="6" id="KW-0603">Photosystem I</keyword>
<keyword evidence="7" id="KW-0793">Thylakoid</keyword>
<evidence type="ECO:0000256" key="6">
    <source>
        <dbReference type="ARBA" id="ARBA00022836"/>
    </source>
</evidence>
<evidence type="ECO:0000256" key="3">
    <source>
        <dbReference type="ARBA" id="ARBA00022528"/>
    </source>
</evidence>
<evidence type="ECO:0000313" key="10">
    <source>
        <dbReference type="Proteomes" id="UP001153076"/>
    </source>
</evidence>
<keyword evidence="3" id="KW-0150">Chloroplast</keyword>
<dbReference type="GO" id="GO:0009522">
    <property type="term" value="C:photosystem I"/>
    <property type="evidence" value="ECO:0007669"/>
    <property type="project" value="UniProtKB-KW"/>
</dbReference>
<protein>
    <recommendedName>
        <fullName evidence="11">Photosystem I reaction center subunit N</fullName>
    </recommendedName>
</protein>
<proteinExistence type="inferred from homology"/>
<keyword evidence="5" id="KW-0934">Plastid</keyword>
<dbReference type="GO" id="GO:0009535">
    <property type="term" value="C:chloroplast thylakoid membrane"/>
    <property type="evidence" value="ECO:0007669"/>
    <property type="project" value="UniProtKB-SubCell"/>
</dbReference>
<dbReference type="GO" id="GO:0015979">
    <property type="term" value="P:photosynthesis"/>
    <property type="evidence" value="ECO:0007669"/>
    <property type="project" value="UniProtKB-KW"/>
</dbReference>
<evidence type="ECO:0000256" key="5">
    <source>
        <dbReference type="ARBA" id="ARBA00022640"/>
    </source>
</evidence>
<reference evidence="9" key="1">
    <citation type="submission" date="2022-04" db="EMBL/GenBank/DDBJ databases">
        <title>Carnegiea gigantea Genome sequencing and assembly v2.</title>
        <authorList>
            <person name="Copetti D."/>
            <person name="Sanderson M.J."/>
            <person name="Burquez A."/>
            <person name="Wojciechowski M.F."/>
        </authorList>
    </citation>
    <scope>NUCLEOTIDE SEQUENCE</scope>
    <source>
        <strain evidence="9">SGP5-SGP5p</strain>
        <tissue evidence="9">Aerial part</tissue>
    </source>
</reference>
<evidence type="ECO:0000256" key="4">
    <source>
        <dbReference type="ARBA" id="ARBA00022531"/>
    </source>
</evidence>
<evidence type="ECO:0008006" key="11">
    <source>
        <dbReference type="Google" id="ProtNLM"/>
    </source>
</evidence>
<gene>
    <name evidence="9" type="ORF">Cgig2_014644</name>
</gene>
<comment type="caution">
    <text evidence="9">The sequence shown here is derived from an EMBL/GenBank/DDBJ whole genome shotgun (WGS) entry which is preliminary data.</text>
</comment>
<dbReference type="PANTHER" id="PTHR36327">
    <property type="entry name" value="UNNAMED PRODUCT"/>
    <property type="match status" value="1"/>
</dbReference>
<evidence type="ECO:0000256" key="2">
    <source>
        <dbReference type="ARBA" id="ARBA00010661"/>
    </source>
</evidence>
<evidence type="ECO:0000256" key="1">
    <source>
        <dbReference type="ARBA" id="ARBA00004622"/>
    </source>
</evidence>